<accession>A0A4Y8JSK6</accession>
<organism evidence="2 3">
    <name type="scientific">Cryobacterium cryoconiti</name>
    <dbReference type="NCBI Taxonomy" id="1259239"/>
    <lineage>
        <taxon>Bacteria</taxon>
        <taxon>Bacillati</taxon>
        <taxon>Actinomycetota</taxon>
        <taxon>Actinomycetes</taxon>
        <taxon>Micrococcales</taxon>
        <taxon>Microbacteriaceae</taxon>
        <taxon>Cryobacterium</taxon>
    </lineage>
</organism>
<dbReference type="RefSeq" id="WP_134425366.1">
    <property type="nucleotide sequence ID" value="NZ_SOHA01000039.1"/>
</dbReference>
<evidence type="ECO:0000256" key="1">
    <source>
        <dbReference type="SAM" id="MobiDB-lite"/>
    </source>
</evidence>
<proteinExistence type="predicted"/>
<protein>
    <submittedName>
        <fullName evidence="2">Uncharacterized protein</fullName>
    </submittedName>
</protein>
<name>A0A4Y8JSK6_9MICO</name>
<dbReference type="AlphaFoldDB" id="A0A4Y8JSK6"/>
<evidence type="ECO:0000313" key="3">
    <source>
        <dbReference type="Proteomes" id="UP000297472"/>
    </source>
</evidence>
<reference evidence="2 3" key="1">
    <citation type="submission" date="2019-03" db="EMBL/GenBank/DDBJ databases">
        <title>Genomics of glacier-inhabiting Cryobacterium strains.</title>
        <authorList>
            <person name="Liu Q."/>
            <person name="Xin Y.-H."/>
        </authorList>
    </citation>
    <scope>NUCLEOTIDE SEQUENCE [LARGE SCALE GENOMIC DNA]</scope>
    <source>
        <strain evidence="2 3">TMT1-51</strain>
    </source>
</reference>
<dbReference type="Proteomes" id="UP000297472">
    <property type="component" value="Unassembled WGS sequence"/>
</dbReference>
<comment type="caution">
    <text evidence="2">The sequence shown here is derived from an EMBL/GenBank/DDBJ whole genome shotgun (WGS) entry which is preliminary data.</text>
</comment>
<evidence type="ECO:0000313" key="2">
    <source>
        <dbReference type="EMBL" id="TFD27496.1"/>
    </source>
</evidence>
<sequence length="133" mass="14525">MTTRLPAEVVPGARLQTAIATAEGKAQAAAHRQASAEHRLRNVLADLDLIQAAANRTLRSLAAVRTNLQEPYPTQPGMTPWLHYIADARTELREATLTAERRLRRYNHTPTEPSTPTPEIPDTTPALAEATTA</sequence>
<gene>
    <name evidence="2" type="ORF">E3T49_13215</name>
</gene>
<keyword evidence="3" id="KW-1185">Reference proteome</keyword>
<dbReference type="EMBL" id="SOHA01000039">
    <property type="protein sequence ID" value="TFD27496.1"/>
    <property type="molecule type" value="Genomic_DNA"/>
</dbReference>
<feature type="region of interest" description="Disordered" evidence="1">
    <location>
        <begin position="101"/>
        <end position="133"/>
    </location>
</feature>